<evidence type="ECO:0000313" key="3">
    <source>
        <dbReference type="Proteomes" id="UP000051295"/>
    </source>
</evidence>
<dbReference type="GO" id="GO:0008767">
    <property type="term" value="F:UDP-galactopyranose mutase activity"/>
    <property type="evidence" value="ECO:0007669"/>
    <property type="project" value="InterPro"/>
</dbReference>
<gene>
    <name evidence="2" type="ORF">XM53_04550</name>
</gene>
<dbReference type="OrthoDB" id="9769600at2"/>
<proteinExistence type="predicted"/>
<reference evidence="2 3" key="1">
    <citation type="submission" date="2015-04" db="EMBL/GenBank/DDBJ databases">
        <title>The draft genome sequence of Roseovarius sp.R12b.</title>
        <authorList>
            <person name="Li G."/>
            <person name="Lai Q."/>
            <person name="Shao Z."/>
            <person name="Yan P."/>
        </authorList>
    </citation>
    <scope>NUCLEOTIDE SEQUENCE [LARGE SCALE GENOMIC DNA]</scope>
    <source>
        <strain evidence="2 3">R12B</strain>
    </source>
</reference>
<dbReference type="GO" id="GO:0005829">
    <property type="term" value="C:cytosol"/>
    <property type="evidence" value="ECO:0007669"/>
    <property type="project" value="TreeGrafter"/>
</dbReference>
<dbReference type="AlphaFoldDB" id="A0A0T5NYU3"/>
<dbReference type="Gene3D" id="3.40.50.720">
    <property type="entry name" value="NAD(P)-binding Rossmann-like Domain"/>
    <property type="match status" value="3"/>
</dbReference>
<dbReference type="PATRIC" id="fig|1641875.4.peg.2922"/>
<dbReference type="Pfam" id="PF13450">
    <property type="entry name" value="NAD_binding_8"/>
    <property type="match status" value="1"/>
</dbReference>
<dbReference type="Proteomes" id="UP000051295">
    <property type="component" value="Unassembled WGS sequence"/>
</dbReference>
<evidence type="ECO:0000313" key="2">
    <source>
        <dbReference type="EMBL" id="KRS14090.1"/>
    </source>
</evidence>
<dbReference type="PANTHER" id="PTHR21197">
    <property type="entry name" value="UDP-GALACTOPYRANOSE MUTASE"/>
    <property type="match status" value="1"/>
</dbReference>
<dbReference type="STRING" id="1641875.XM53_04550"/>
<accession>A0A0T5NYU3</accession>
<evidence type="ECO:0000259" key="1">
    <source>
        <dbReference type="Pfam" id="PF03275"/>
    </source>
</evidence>
<dbReference type="PANTHER" id="PTHR21197:SF0">
    <property type="entry name" value="UDP-GALACTOPYRANOSE MUTASE"/>
    <property type="match status" value="1"/>
</dbReference>
<keyword evidence="3" id="KW-1185">Reference proteome</keyword>
<sequence length="378" mass="43273">MHGPRPVLIVGAGFAGAVYGRTLAEAGWRVQIIDRRDHIAGNAHDAVDANGVRVHTYGPHLFHTQNKEVFDWISRFGAMVPYRHSVTAQLDDGRLVPLPVNRRTLEMLYDVPLPDADAVNALLESVAQPIENPANAAEYLLSRIGPTLTDLFFRPYTRKMWGLELEDMDASVVRRIPLRHDYTSNYFPDDTYQVLPRDGYTALFHSILDHPNISVALDTPFDKAMQADAHWCFNAMAIDEYFDQCFGALPYRSIRFHTQKRPRDQIDGTAVVNYTDDGPMTRETRWALLPCHEVNPGPDTTVTLEEPCSYEENNFERYYPVKTADGRFQDVYRRYADEAARHDRLSFIGRCGTYQYLDMHQVINQSLVQCRKWIDGQS</sequence>
<protein>
    <submittedName>
        <fullName evidence="2">UDP-galactopyranose mutase</fullName>
    </submittedName>
</protein>
<dbReference type="GO" id="GO:0050660">
    <property type="term" value="F:flavin adenine dinucleotide binding"/>
    <property type="evidence" value="ECO:0007669"/>
    <property type="project" value="TreeGrafter"/>
</dbReference>
<dbReference type="SUPFAM" id="SSF51971">
    <property type="entry name" value="Nucleotide-binding domain"/>
    <property type="match status" value="1"/>
</dbReference>
<dbReference type="EMBL" id="LAXJ01000003">
    <property type="protein sequence ID" value="KRS14090.1"/>
    <property type="molecule type" value="Genomic_DNA"/>
</dbReference>
<dbReference type="Pfam" id="PF03275">
    <property type="entry name" value="GLF"/>
    <property type="match status" value="1"/>
</dbReference>
<organism evidence="2 3">
    <name type="scientific">Roseovarius atlanticus</name>
    <dbReference type="NCBI Taxonomy" id="1641875"/>
    <lineage>
        <taxon>Bacteria</taxon>
        <taxon>Pseudomonadati</taxon>
        <taxon>Pseudomonadota</taxon>
        <taxon>Alphaproteobacteria</taxon>
        <taxon>Rhodobacterales</taxon>
        <taxon>Roseobacteraceae</taxon>
        <taxon>Roseovarius</taxon>
    </lineage>
</organism>
<dbReference type="InterPro" id="IPR015899">
    <property type="entry name" value="UDP-GalPyranose_mutase_C"/>
</dbReference>
<name>A0A0T5NYU3_9RHOB</name>
<dbReference type="SUPFAM" id="SSF54373">
    <property type="entry name" value="FAD-linked reductases, C-terminal domain"/>
    <property type="match status" value="1"/>
</dbReference>
<feature type="domain" description="UDP-galactopyranose mutase C-terminal" evidence="1">
    <location>
        <begin position="152"/>
        <end position="356"/>
    </location>
</feature>
<comment type="caution">
    <text evidence="2">The sequence shown here is derived from an EMBL/GenBank/DDBJ whole genome shotgun (WGS) entry which is preliminary data.</text>
</comment>